<dbReference type="PROSITE" id="PS50157">
    <property type="entry name" value="ZINC_FINGER_C2H2_2"/>
    <property type="match status" value="1"/>
</dbReference>
<dbReference type="Proteomes" id="UP000022910">
    <property type="component" value="Unassembled WGS sequence"/>
</dbReference>
<dbReference type="SMART" id="SM00355">
    <property type="entry name" value="ZnF_C2H2"/>
    <property type="match status" value="1"/>
</dbReference>
<keyword evidence="1" id="KW-0863">Zinc-finger</keyword>
<feature type="region of interest" description="Disordered" evidence="2">
    <location>
        <begin position="11"/>
        <end position="47"/>
    </location>
</feature>
<keyword evidence="5" id="KW-1185">Reference proteome</keyword>
<gene>
    <name evidence="4" type="ORF">RirG_135140</name>
</gene>
<organism evidence="4 5">
    <name type="scientific">Rhizophagus irregularis (strain DAOM 197198w)</name>
    <name type="common">Glomus intraradices</name>
    <dbReference type="NCBI Taxonomy" id="1432141"/>
    <lineage>
        <taxon>Eukaryota</taxon>
        <taxon>Fungi</taxon>
        <taxon>Fungi incertae sedis</taxon>
        <taxon>Mucoromycota</taxon>
        <taxon>Glomeromycotina</taxon>
        <taxon>Glomeromycetes</taxon>
        <taxon>Glomerales</taxon>
        <taxon>Glomeraceae</taxon>
        <taxon>Rhizophagus</taxon>
    </lineage>
</organism>
<feature type="compositionally biased region" description="Low complexity" evidence="2">
    <location>
        <begin position="25"/>
        <end position="37"/>
    </location>
</feature>
<accession>A0A015KCM5</accession>
<dbReference type="GO" id="GO:0008270">
    <property type="term" value="F:zinc ion binding"/>
    <property type="evidence" value="ECO:0007669"/>
    <property type="project" value="UniProtKB-KW"/>
</dbReference>
<dbReference type="HOGENOM" id="CLU_2499029_0_0_1"/>
<dbReference type="Gene3D" id="3.30.160.60">
    <property type="entry name" value="Classic Zinc Finger"/>
    <property type="match status" value="1"/>
</dbReference>
<evidence type="ECO:0000256" key="1">
    <source>
        <dbReference type="PROSITE-ProRule" id="PRU00042"/>
    </source>
</evidence>
<feature type="compositionally biased region" description="Polar residues" evidence="2">
    <location>
        <begin position="38"/>
        <end position="47"/>
    </location>
</feature>
<comment type="caution">
    <text evidence="4">The sequence shown here is derived from an EMBL/GenBank/DDBJ whole genome shotgun (WGS) entry which is preliminary data.</text>
</comment>
<evidence type="ECO:0000256" key="2">
    <source>
        <dbReference type="SAM" id="MobiDB-lite"/>
    </source>
</evidence>
<evidence type="ECO:0000313" key="4">
    <source>
        <dbReference type="EMBL" id="EXX65239.1"/>
    </source>
</evidence>
<evidence type="ECO:0000259" key="3">
    <source>
        <dbReference type="PROSITE" id="PS50157"/>
    </source>
</evidence>
<sequence length="86" mass="9973">MAELIQKLWEMLTLNGPQRPPPKHSSSGRSNSGPSFGTNQQSQNSYQSHFSYLPYTCPRKGCTRTFKTIDDMNKHHSRHNGRNRRR</sequence>
<dbReference type="AlphaFoldDB" id="A0A015KCM5"/>
<dbReference type="PROSITE" id="PS00028">
    <property type="entry name" value="ZINC_FINGER_C2H2_1"/>
    <property type="match status" value="1"/>
</dbReference>
<dbReference type="EMBL" id="JEMT01022443">
    <property type="protein sequence ID" value="EXX65239.1"/>
    <property type="molecule type" value="Genomic_DNA"/>
</dbReference>
<reference evidence="4 5" key="1">
    <citation type="submission" date="2014-02" db="EMBL/GenBank/DDBJ databases">
        <title>Single nucleus genome sequencing reveals high similarity among nuclei of an endomycorrhizal fungus.</title>
        <authorList>
            <person name="Lin K."/>
            <person name="Geurts R."/>
            <person name="Zhang Z."/>
            <person name="Limpens E."/>
            <person name="Saunders D.G."/>
            <person name="Mu D."/>
            <person name="Pang E."/>
            <person name="Cao H."/>
            <person name="Cha H."/>
            <person name="Lin T."/>
            <person name="Zhou Q."/>
            <person name="Shang Y."/>
            <person name="Li Y."/>
            <person name="Ivanov S."/>
            <person name="Sharma T."/>
            <person name="Velzen R.V."/>
            <person name="Ruijter N.D."/>
            <person name="Aanen D.K."/>
            <person name="Win J."/>
            <person name="Kamoun S."/>
            <person name="Bisseling T."/>
            <person name="Huang S."/>
        </authorList>
    </citation>
    <scope>NUCLEOTIDE SEQUENCE [LARGE SCALE GENOMIC DNA]</scope>
    <source>
        <strain evidence="5">DAOM197198w</strain>
    </source>
</reference>
<dbReference type="OrthoDB" id="10327042at2759"/>
<evidence type="ECO:0000313" key="5">
    <source>
        <dbReference type="Proteomes" id="UP000022910"/>
    </source>
</evidence>
<name>A0A015KCM5_RHIIW</name>
<keyword evidence="1" id="KW-0479">Metal-binding</keyword>
<protein>
    <recommendedName>
        <fullName evidence="3">C2H2-type domain-containing protein</fullName>
    </recommendedName>
</protein>
<dbReference type="InterPro" id="IPR013087">
    <property type="entry name" value="Znf_C2H2_type"/>
</dbReference>
<dbReference type="InterPro" id="IPR036236">
    <property type="entry name" value="Znf_C2H2_sf"/>
</dbReference>
<dbReference type="SUPFAM" id="SSF57667">
    <property type="entry name" value="beta-beta-alpha zinc fingers"/>
    <property type="match status" value="1"/>
</dbReference>
<feature type="domain" description="C2H2-type" evidence="3">
    <location>
        <begin position="55"/>
        <end position="84"/>
    </location>
</feature>
<proteinExistence type="predicted"/>
<keyword evidence="1" id="KW-0862">Zinc</keyword>